<dbReference type="InterPro" id="IPR036013">
    <property type="entry name" value="Band_7/SPFH_dom_sf"/>
</dbReference>
<evidence type="ECO:0000259" key="2">
    <source>
        <dbReference type="SMART" id="SM00244"/>
    </source>
</evidence>
<protein>
    <submittedName>
        <fullName evidence="3">Regulator of protease activity HflC, stomatin/prohibitin superfamily</fullName>
    </submittedName>
</protein>
<accession>A0A1G9P3J1</accession>
<keyword evidence="4" id="KW-1185">Reference proteome</keyword>
<reference evidence="3 4" key="1">
    <citation type="submission" date="2016-10" db="EMBL/GenBank/DDBJ databases">
        <authorList>
            <person name="de Groot N.N."/>
        </authorList>
    </citation>
    <scope>NUCLEOTIDE SEQUENCE [LARGE SCALE GENOMIC DNA]</scope>
    <source>
        <strain evidence="3 4">DSM 1736</strain>
    </source>
</reference>
<dbReference type="OrthoDB" id="5501731at2"/>
<evidence type="ECO:0000313" key="3">
    <source>
        <dbReference type="EMBL" id="SDL93366.1"/>
    </source>
</evidence>
<dbReference type="EMBL" id="FNHB01000001">
    <property type="protein sequence ID" value="SDL93366.1"/>
    <property type="molecule type" value="Genomic_DNA"/>
</dbReference>
<dbReference type="CDD" id="cd13438">
    <property type="entry name" value="SPFH_eoslipins_u2"/>
    <property type="match status" value="1"/>
</dbReference>
<keyword evidence="3" id="KW-0378">Hydrolase</keyword>
<dbReference type="RefSeq" id="WP_092069624.1">
    <property type="nucleotide sequence ID" value="NZ_FNHB01000001.1"/>
</dbReference>
<dbReference type="Pfam" id="PF01145">
    <property type="entry name" value="Band_7"/>
    <property type="match status" value="1"/>
</dbReference>
<name>A0A1G9P3J1_9FIRM</name>
<feature type="domain" description="Band 7" evidence="2">
    <location>
        <begin position="134"/>
        <end position="293"/>
    </location>
</feature>
<dbReference type="SMART" id="SM00244">
    <property type="entry name" value="PHB"/>
    <property type="match status" value="1"/>
</dbReference>
<proteinExistence type="inferred from homology"/>
<sequence length="369" mass="42721">MRITIRDHERGILFKDGNYRGKLKPGKHFIIPFSQTKVEILDITKPFYIAGYHLDLFLQDADLCSELIIINVTDKEIAFHYVDDKFQEVLSTGKHAFWTSLEKHTFTVVTISNPEIKDPIDKDLLALPQLKPYCGIYDIEPHMKGILFFNNILQRTLEPGRHYFWLGFNKIDITKVDIRKREIEINGQEIMTEDKVPLRFNFVCQYKIADALKVVVEMKDYEQQLYILLQLILREYVGTRKLDDLLKMKQEIAAYVLKALQEKGQDYGVEFLFAGVKDIILPGEIKDILNTVLIAEKKALANVITRREETASTRSLLNTAKLMEENQTLFRLKELEFLEKICDKIGHISLTGNSSLLEQLNSLLAIKNP</sequence>
<dbReference type="STRING" id="146817.SAMN04488502_1011217"/>
<evidence type="ECO:0000256" key="1">
    <source>
        <dbReference type="ARBA" id="ARBA00008164"/>
    </source>
</evidence>
<organism evidence="3 4">
    <name type="scientific">Dendrosporobacter quercicolus</name>
    <dbReference type="NCBI Taxonomy" id="146817"/>
    <lineage>
        <taxon>Bacteria</taxon>
        <taxon>Bacillati</taxon>
        <taxon>Bacillota</taxon>
        <taxon>Negativicutes</taxon>
        <taxon>Selenomonadales</taxon>
        <taxon>Sporomusaceae</taxon>
        <taxon>Dendrosporobacter</taxon>
    </lineage>
</organism>
<dbReference type="AlphaFoldDB" id="A0A1G9P3J1"/>
<dbReference type="InterPro" id="IPR001107">
    <property type="entry name" value="Band_7"/>
</dbReference>
<gene>
    <name evidence="3" type="ORF">SAMN04488502_1011217</name>
</gene>
<dbReference type="GO" id="GO:0005886">
    <property type="term" value="C:plasma membrane"/>
    <property type="evidence" value="ECO:0007669"/>
    <property type="project" value="InterPro"/>
</dbReference>
<evidence type="ECO:0000313" key="4">
    <source>
        <dbReference type="Proteomes" id="UP000214880"/>
    </source>
</evidence>
<dbReference type="GO" id="GO:0008233">
    <property type="term" value="F:peptidase activity"/>
    <property type="evidence" value="ECO:0007669"/>
    <property type="project" value="UniProtKB-KW"/>
</dbReference>
<dbReference type="GO" id="GO:0006508">
    <property type="term" value="P:proteolysis"/>
    <property type="evidence" value="ECO:0007669"/>
    <property type="project" value="UniProtKB-KW"/>
</dbReference>
<dbReference type="Gene3D" id="3.30.479.30">
    <property type="entry name" value="Band 7 domain"/>
    <property type="match status" value="1"/>
</dbReference>
<dbReference type="PANTHER" id="PTHR10264">
    <property type="entry name" value="BAND 7 PROTEIN-RELATED"/>
    <property type="match status" value="1"/>
</dbReference>
<dbReference type="Proteomes" id="UP000214880">
    <property type="component" value="Unassembled WGS sequence"/>
</dbReference>
<keyword evidence="3" id="KW-0645">Protease</keyword>
<dbReference type="SUPFAM" id="SSF117892">
    <property type="entry name" value="Band 7/SPFH domain"/>
    <property type="match status" value="1"/>
</dbReference>
<comment type="similarity">
    <text evidence="1">Belongs to the band 7/mec-2 family.</text>
</comment>
<dbReference type="PANTHER" id="PTHR10264:SF83">
    <property type="entry name" value="BLL5629 PROTEIN"/>
    <property type="match status" value="1"/>
</dbReference>
<dbReference type="InterPro" id="IPR043202">
    <property type="entry name" value="Band-7_stomatin-like"/>
</dbReference>